<proteinExistence type="inferred from homology"/>
<dbReference type="InterPro" id="IPR050295">
    <property type="entry name" value="Plant_2OG-oxidoreductases"/>
</dbReference>
<dbReference type="AlphaFoldDB" id="A0A835IHD7"/>
<dbReference type="OrthoDB" id="288590at2759"/>
<evidence type="ECO:0000313" key="6">
    <source>
        <dbReference type="EMBL" id="KAF9617074.1"/>
    </source>
</evidence>
<keyword evidence="2 4" id="KW-0479">Metal-binding</keyword>
<name>A0A835IHD7_9MAGN</name>
<sequence length="363" mass="41634">MDGNQQSSTQEVLVLEKQVQELSINGDEPPPRFIRRDKDDVPINTSLSSSIPIIDLHVLSSPSSSSEEKDNEMEKLKLALSTWGFFQAIGHNIPSSLLDEMQRKANDFFDLPMEEKKKYSINYDGKQDYLQGYGNDLVVSEDQLIDWSDRLYLLIKPLDQREYKHWPDNPNGFRKIINEYSMKTHLVAEIVLKYMAKSLGLEENYFHSAVQENAPTFLRFNYYPPCSRPDLVYGVKPHADGGAITILLQDKEVEGLQILKDGNWIKVPIVPHALLVNVADQVEIMSNGVFRSVVHRVITNTEKPRFSLAMFYVPEKEIDIEPAKDLITESKPRLFKKMKSEEYGELYFQSSSRGMRGIDNARV</sequence>
<dbReference type="GO" id="GO:0046872">
    <property type="term" value="F:metal ion binding"/>
    <property type="evidence" value="ECO:0007669"/>
    <property type="project" value="UniProtKB-KW"/>
</dbReference>
<evidence type="ECO:0000256" key="2">
    <source>
        <dbReference type="ARBA" id="ARBA00022723"/>
    </source>
</evidence>
<dbReference type="Proteomes" id="UP000631114">
    <property type="component" value="Unassembled WGS sequence"/>
</dbReference>
<dbReference type="PANTHER" id="PTHR47991">
    <property type="entry name" value="OXOGLUTARATE/IRON-DEPENDENT DIOXYGENASE"/>
    <property type="match status" value="1"/>
</dbReference>
<evidence type="ECO:0000256" key="1">
    <source>
        <dbReference type="ARBA" id="ARBA00008056"/>
    </source>
</evidence>
<organism evidence="6 7">
    <name type="scientific">Coptis chinensis</name>
    <dbReference type="NCBI Taxonomy" id="261450"/>
    <lineage>
        <taxon>Eukaryota</taxon>
        <taxon>Viridiplantae</taxon>
        <taxon>Streptophyta</taxon>
        <taxon>Embryophyta</taxon>
        <taxon>Tracheophyta</taxon>
        <taxon>Spermatophyta</taxon>
        <taxon>Magnoliopsida</taxon>
        <taxon>Ranunculales</taxon>
        <taxon>Ranunculaceae</taxon>
        <taxon>Coptidoideae</taxon>
        <taxon>Coptis</taxon>
    </lineage>
</organism>
<reference evidence="6 7" key="1">
    <citation type="submission" date="2020-10" db="EMBL/GenBank/DDBJ databases">
        <title>The Coptis chinensis genome and diversification of protoberbering-type alkaloids.</title>
        <authorList>
            <person name="Wang B."/>
            <person name="Shu S."/>
            <person name="Song C."/>
            <person name="Liu Y."/>
        </authorList>
    </citation>
    <scope>NUCLEOTIDE SEQUENCE [LARGE SCALE GENOMIC DNA]</scope>
    <source>
        <strain evidence="6">HL-2020</strain>
        <tissue evidence="6">Leaf</tissue>
    </source>
</reference>
<dbReference type="SUPFAM" id="SSF51197">
    <property type="entry name" value="Clavaminate synthase-like"/>
    <property type="match status" value="1"/>
</dbReference>
<dbReference type="GO" id="GO:0016491">
    <property type="term" value="F:oxidoreductase activity"/>
    <property type="evidence" value="ECO:0007669"/>
    <property type="project" value="UniProtKB-KW"/>
</dbReference>
<keyword evidence="4" id="KW-0560">Oxidoreductase</keyword>
<dbReference type="Gene3D" id="2.60.120.330">
    <property type="entry name" value="B-lactam Antibiotic, Isopenicillin N Synthase, Chain"/>
    <property type="match status" value="1"/>
</dbReference>
<keyword evidence="7" id="KW-1185">Reference proteome</keyword>
<evidence type="ECO:0000313" key="7">
    <source>
        <dbReference type="Proteomes" id="UP000631114"/>
    </source>
</evidence>
<dbReference type="Pfam" id="PF14226">
    <property type="entry name" value="DIOX_N"/>
    <property type="match status" value="1"/>
</dbReference>
<protein>
    <recommendedName>
        <fullName evidence="5">Fe2OG dioxygenase domain-containing protein</fullName>
    </recommendedName>
</protein>
<comment type="similarity">
    <text evidence="1 4">Belongs to the iron/ascorbate-dependent oxidoreductase family.</text>
</comment>
<evidence type="ECO:0000259" key="5">
    <source>
        <dbReference type="PROSITE" id="PS51471"/>
    </source>
</evidence>
<dbReference type="InterPro" id="IPR005123">
    <property type="entry name" value="Oxoglu/Fe-dep_dioxygenase_dom"/>
</dbReference>
<evidence type="ECO:0000256" key="4">
    <source>
        <dbReference type="RuleBase" id="RU003682"/>
    </source>
</evidence>
<keyword evidence="3 4" id="KW-0408">Iron</keyword>
<dbReference type="PROSITE" id="PS51471">
    <property type="entry name" value="FE2OG_OXY"/>
    <property type="match status" value="1"/>
</dbReference>
<dbReference type="EMBL" id="JADFTS010000003">
    <property type="protein sequence ID" value="KAF9617074.1"/>
    <property type="molecule type" value="Genomic_DNA"/>
</dbReference>
<feature type="domain" description="Fe2OG dioxygenase" evidence="5">
    <location>
        <begin position="214"/>
        <end position="314"/>
    </location>
</feature>
<dbReference type="SMR" id="A0A835IHD7"/>
<comment type="caution">
    <text evidence="6">The sequence shown here is derived from an EMBL/GenBank/DDBJ whole genome shotgun (WGS) entry which is preliminary data.</text>
</comment>
<gene>
    <name evidence="6" type="ORF">IFM89_033179</name>
</gene>
<dbReference type="InterPro" id="IPR027443">
    <property type="entry name" value="IPNS-like_sf"/>
</dbReference>
<accession>A0A835IHD7</accession>
<evidence type="ECO:0000256" key="3">
    <source>
        <dbReference type="ARBA" id="ARBA00023004"/>
    </source>
</evidence>
<dbReference type="InterPro" id="IPR044861">
    <property type="entry name" value="IPNS-like_FE2OG_OXY"/>
</dbReference>
<dbReference type="FunFam" id="2.60.120.330:FF:000018">
    <property type="entry name" value="2-oxoglutarate (2OG) and Fe(II)-dependent oxygenase superfamily protein"/>
    <property type="match status" value="1"/>
</dbReference>
<dbReference type="Pfam" id="PF03171">
    <property type="entry name" value="2OG-FeII_Oxy"/>
    <property type="match status" value="1"/>
</dbReference>
<dbReference type="InterPro" id="IPR026992">
    <property type="entry name" value="DIOX_N"/>
</dbReference>